<dbReference type="Proteomes" id="UP000185568">
    <property type="component" value="Unassembled WGS sequence"/>
</dbReference>
<gene>
    <name evidence="1" type="ORF">BTO30_04050</name>
</gene>
<accession>A0A1Q8Q775</accession>
<comment type="caution">
    <text evidence="1">The sequence shown here is derived from an EMBL/GenBank/DDBJ whole genome shotgun (WGS) entry which is preliminary data.</text>
</comment>
<name>A0A1Q8Q775_9BACI</name>
<proteinExistence type="predicted"/>
<dbReference type="AlphaFoldDB" id="A0A1Q8Q775"/>
<dbReference type="OrthoDB" id="1097360at2"/>
<evidence type="ECO:0008006" key="3">
    <source>
        <dbReference type="Google" id="ProtNLM"/>
    </source>
</evidence>
<dbReference type="RefSeq" id="WP_075397441.1">
    <property type="nucleotide sequence ID" value="NZ_MSDU01000008.1"/>
</dbReference>
<reference evidence="1 2" key="1">
    <citation type="submission" date="2016-12" db="EMBL/GenBank/DDBJ databases">
        <title>Domibacillus antri genome sequencing.</title>
        <authorList>
            <person name="Verma A."/>
            <person name="Krishnamurthi S."/>
        </authorList>
    </citation>
    <scope>NUCLEOTIDE SEQUENCE [LARGE SCALE GENOMIC DNA]</scope>
    <source>
        <strain evidence="1 2">XD80</strain>
    </source>
</reference>
<dbReference type="NCBIfam" id="TIGR01784">
    <property type="entry name" value="T_den_put_tspse"/>
    <property type="match status" value="1"/>
</dbReference>
<dbReference type="STRING" id="1714264.BTO30_04050"/>
<dbReference type="PANTHER" id="PTHR41317">
    <property type="entry name" value="PD-(D_E)XK NUCLEASE FAMILY TRANSPOSASE"/>
    <property type="match status" value="1"/>
</dbReference>
<dbReference type="EMBL" id="MSDU01000008">
    <property type="protein sequence ID" value="OLN23151.1"/>
    <property type="molecule type" value="Genomic_DNA"/>
</dbReference>
<keyword evidence="2" id="KW-1185">Reference proteome</keyword>
<evidence type="ECO:0000313" key="1">
    <source>
        <dbReference type="EMBL" id="OLN23151.1"/>
    </source>
</evidence>
<dbReference type="Pfam" id="PF12784">
    <property type="entry name" value="PDDEXK_2"/>
    <property type="match status" value="1"/>
</dbReference>
<sequence>MNYGILLANKSVVMEKWQPRFLKRISLDRLMDLKVDYAFKALFGSEKNKRITIVFLNAVLQKSGREPIDDLAFMNVEAGGEHVDDKQSRLDILAKTEKGEWLNIEIQLANQYDMVKRTLFYWSSVYRAQLKKGMPYTSLQPVITINILNFELFTETKMFVW</sequence>
<dbReference type="InterPro" id="IPR010106">
    <property type="entry name" value="RpnA"/>
</dbReference>
<protein>
    <recommendedName>
        <fullName evidence="3">Rpn family recombination-promoting nuclease/putative transposase</fullName>
    </recommendedName>
</protein>
<evidence type="ECO:0000313" key="2">
    <source>
        <dbReference type="Proteomes" id="UP000185568"/>
    </source>
</evidence>
<organism evidence="1 2">
    <name type="scientific">Domibacillus antri</name>
    <dbReference type="NCBI Taxonomy" id="1714264"/>
    <lineage>
        <taxon>Bacteria</taxon>
        <taxon>Bacillati</taxon>
        <taxon>Bacillota</taxon>
        <taxon>Bacilli</taxon>
        <taxon>Bacillales</taxon>
        <taxon>Bacillaceae</taxon>
        <taxon>Domibacillus</taxon>
    </lineage>
</organism>
<dbReference type="PANTHER" id="PTHR41317:SF1">
    <property type="entry name" value="PD-(D_E)XK NUCLEASE FAMILY TRANSPOSASE"/>
    <property type="match status" value="1"/>
</dbReference>